<evidence type="ECO:0000256" key="1">
    <source>
        <dbReference type="SAM" id="MobiDB-lite"/>
    </source>
</evidence>
<dbReference type="Proteomes" id="UP001279734">
    <property type="component" value="Unassembled WGS sequence"/>
</dbReference>
<organism evidence="2 3">
    <name type="scientific">Nepenthes gracilis</name>
    <name type="common">Slender pitcher plant</name>
    <dbReference type="NCBI Taxonomy" id="150966"/>
    <lineage>
        <taxon>Eukaryota</taxon>
        <taxon>Viridiplantae</taxon>
        <taxon>Streptophyta</taxon>
        <taxon>Embryophyta</taxon>
        <taxon>Tracheophyta</taxon>
        <taxon>Spermatophyta</taxon>
        <taxon>Magnoliopsida</taxon>
        <taxon>eudicotyledons</taxon>
        <taxon>Gunneridae</taxon>
        <taxon>Pentapetalae</taxon>
        <taxon>Caryophyllales</taxon>
        <taxon>Nepenthaceae</taxon>
        <taxon>Nepenthes</taxon>
    </lineage>
</organism>
<reference evidence="2" key="1">
    <citation type="submission" date="2023-05" db="EMBL/GenBank/DDBJ databases">
        <title>Nepenthes gracilis genome sequencing.</title>
        <authorList>
            <person name="Fukushima K."/>
        </authorList>
    </citation>
    <scope>NUCLEOTIDE SEQUENCE</scope>
    <source>
        <strain evidence="2">SING2019-196</strain>
    </source>
</reference>
<comment type="caution">
    <text evidence="2">The sequence shown here is derived from an EMBL/GenBank/DDBJ whole genome shotgun (WGS) entry which is preliminary data.</text>
</comment>
<accession>A0AAD3TK09</accession>
<name>A0AAD3TK09_NEPGR</name>
<feature type="compositionally biased region" description="Basic and acidic residues" evidence="1">
    <location>
        <begin position="124"/>
        <end position="143"/>
    </location>
</feature>
<feature type="region of interest" description="Disordered" evidence="1">
    <location>
        <begin position="97"/>
        <end position="143"/>
    </location>
</feature>
<dbReference type="EMBL" id="BSYO01000038">
    <property type="protein sequence ID" value="GMH30559.1"/>
    <property type="molecule type" value="Genomic_DNA"/>
</dbReference>
<evidence type="ECO:0000313" key="3">
    <source>
        <dbReference type="Proteomes" id="UP001279734"/>
    </source>
</evidence>
<gene>
    <name evidence="2" type="ORF">Nepgr_032402</name>
</gene>
<sequence length="143" mass="14836">MFSNAAPQPLVHSVKYQWKPSHCSTCKSSVHYSSSCKGKPKFDYNPIGSILVVVQGSTCVDIVSVSGPVLASHNSFDAISDTASDHIEVGIVNPNSASVNSSGSSPPVGLVGPSKLISTPSNPKGKDIDAGGTVDHRAMTNKK</sequence>
<evidence type="ECO:0000313" key="2">
    <source>
        <dbReference type="EMBL" id="GMH30559.1"/>
    </source>
</evidence>
<keyword evidence="3" id="KW-1185">Reference proteome</keyword>
<dbReference type="AlphaFoldDB" id="A0AAD3TK09"/>
<proteinExistence type="predicted"/>
<protein>
    <submittedName>
        <fullName evidence="2">Uncharacterized protein</fullName>
    </submittedName>
</protein>
<feature type="compositionally biased region" description="Low complexity" evidence="1">
    <location>
        <begin position="97"/>
        <end position="114"/>
    </location>
</feature>